<accession>A0A6H5G730</accession>
<organism evidence="2 3">
    <name type="scientific">Nesidiocoris tenuis</name>
    <dbReference type="NCBI Taxonomy" id="355587"/>
    <lineage>
        <taxon>Eukaryota</taxon>
        <taxon>Metazoa</taxon>
        <taxon>Ecdysozoa</taxon>
        <taxon>Arthropoda</taxon>
        <taxon>Hexapoda</taxon>
        <taxon>Insecta</taxon>
        <taxon>Pterygota</taxon>
        <taxon>Neoptera</taxon>
        <taxon>Paraneoptera</taxon>
        <taxon>Hemiptera</taxon>
        <taxon>Heteroptera</taxon>
        <taxon>Panheteroptera</taxon>
        <taxon>Cimicomorpha</taxon>
        <taxon>Miridae</taxon>
        <taxon>Dicyphina</taxon>
        <taxon>Nesidiocoris</taxon>
    </lineage>
</organism>
<keyword evidence="3" id="KW-1185">Reference proteome</keyword>
<evidence type="ECO:0000313" key="2">
    <source>
        <dbReference type="EMBL" id="CAA9998581.1"/>
    </source>
</evidence>
<feature type="region of interest" description="Disordered" evidence="1">
    <location>
        <begin position="25"/>
        <end position="51"/>
    </location>
</feature>
<gene>
    <name evidence="2" type="ORF">NTEN_LOCUS4864</name>
</gene>
<dbReference type="AlphaFoldDB" id="A0A6H5G730"/>
<proteinExistence type="predicted"/>
<feature type="compositionally biased region" description="Basic and acidic residues" evidence="1">
    <location>
        <begin position="34"/>
        <end position="48"/>
    </location>
</feature>
<dbReference type="EMBL" id="CADCXU010007239">
    <property type="protein sequence ID" value="CAA9998581.1"/>
    <property type="molecule type" value="Genomic_DNA"/>
</dbReference>
<name>A0A6H5G730_9HEMI</name>
<reference evidence="2 3" key="1">
    <citation type="submission" date="2020-02" db="EMBL/GenBank/DDBJ databases">
        <authorList>
            <person name="Ferguson B K."/>
        </authorList>
    </citation>
    <scope>NUCLEOTIDE SEQUENCE [LARGE SCALE GENOMIC DNA]</scope>
</reference>
<sequence>MFVQVLVRLRTTQLGIVPLPDRNSSENLVPKSADQMEKAKSRVGREQPDGAASGSLSYRFFSSPLGLSSSLSAAVRSPARIFDPSSLENLEIFAIYLQFIVFHFYAVKKTPSNYSPRSEKKNFIFHHQAAVNFDTIQNSGALVKKIGTAFAAPLSKLRLEQFQFG</sequence>
<evidence type="ECO:0000313" key="3">
    <source>
        <dbReference type="Proteomes" id="UP000479000"/>
    </source>
</evidence>
<dbReference type="Proteomes" id="UP000479000">
    <property type="component" value="Unassembled WGS sequence"/>
</dbReference>
<evidence type="ECO:0000256" key="1">
    <source>
        <dbReference type="SAM" id="MobiDB-lite"/>
    </source>
</evidence>
<protein>
    <submittedName>
        <fullName evidence="2">Uncharacterized protein</fullName>
    </submittedName>
</protein>